<dbReference type="EC" id="4.2.1.96" evidence="3"/>
<accession>A0A399CUP9</accession>
<comment type="catalytic activity">
    <reaction evidence="1">
        <text>(4aS,6R)-4a-hydroxy-L-erythro-5,6,7,8-tetrahydrobiopterin = (6R)-L-erythro-6,7-dihydrobiopterin + H2O</text>
        <dbReference type="Rhea" id="RHEA:11920"/>
        <dbReference type="ChEBI" id="CHEBI:15377"/>
        <dbReference type="ChEBI" id="CHEBI:15642"/>
        <dbReference type="ChEBI" id="CHEBI:43120"/>
        <dbReference type="EC" id="4.2.1.96"/>
    </reaction>
</comment>
<name>A0A399CUP9_9BACT</name>
<evidence type="ECO:0000256" key="3">
    <source>
        <dbReference type="ARBA" id="ARBA00013252"/>
    </source>
</evidence>
<dbReference type="CDD" id="cd00488">
    <property type="entry name" value="PCD_DCoH"/>
    <property type="match status" value="1"/>
</dbReference>
<dbReference type="GO" id="GO:0008124">
    <property type="term" value="F:4-alpha-hydroxytetrahydrobiopterin dehydratase activity"/>
    <property type="evidence" value="ECO:0007669"/>
    <property type="project" value="UniProtKB-EC"/>
</dbReference>
<reference evidence="5 6" key="1">
    <citation type="journal article" date="2015" name="Int. J. Syst. Evol. Microbiol.">
        <title>Mariniphaga sediminis sp. nov., isolated from coastal sediment.</title>
        <authorList>
            <person name="Wang F.Q."/>
            <person name="Shen Q.Y."/>
            <person name="Chen G.J."/>
            <person name="Du Z.J."/>
        </authorList>
    </citation>
    <scope>NUCLEOTIDE SEQUENCE [LARGE SCALE GENOMIC DNA]</scope>
    <source>
        <strain evidence="5 6">SY21</strain>
    </source>
</reference>
<dbReference type="SUPFAM" id="SSF55248">
    <property type="entry name" value="PCD-like"/>
    <property type="match status" value="1"/>
</dbReference>
<dbReference type="Pfam" id="PF01329">
    <property type="entry name" value="Pterin_4a"/>
    <property type="match status" value="1"/>
</dbReference>
<dbReference type="Gene3D" id="3.30.1360.20">
    <property type="entry name" value="Transcriptional coactivator/pterin dehydratase"/>
    <property type="match status" value="1"/>
</dbReference>
<dbReference type="RefSeq" id="WP_119352060.1">
    <property type="nucleotide sequence ID" value="NZ_QWET01000028.1"/>
</dbReference>
<dbReference type="GO" id="GO:0006729">
    <property type="term" value="P:tetrahydrobiopterin biosynthetic process"/>
    <property type="evidence" value="ECO:0007669"/>
    <property type="project" value="InterPro"/>
</dbReference>
<dbReference type="PANTHER" id="PTHR12599">
    <property type="entry name" value="PTERIN-4-ALPHA-CARBINOLAMINE DEHYDRATASE"/>
    <property type="match status" value="1"/>
</dbReference>
<protein>
    <recommendedName>
        <fullName evidence="3">4a-hydroxytetrahydrobiopterin dehydratase</fullName>
        <ecNumber evidence="3">4.2.1.96</ecNumber>
    </recommendedName>
</protein>
<comment type="similarity">
    <text evidence="2">Belongs to the pterin-4-alpha-carbinolamine dehydratase family.</text>
</comment>
<sequence length="82" mass="9614">MEWKTENNCLTKEFVLKNFKEAVRFVNQVMPLAEAADHHPDLLIHSYKKVKVMLMTHSEGKITEKDHLLARQIEAEFTKEFG</sequence>
<dbReference type="OrthoDB" id="9794987at2"/>
<evidence type="ECO:0000256" key="4">
    <source>
        <dbReference type="ARBA" id="ARBA00023239"/>
    </source>
</evidence>
<dbReference type="InterPro" id="IPR001533">
    <property type="entry name" value="Pterin_deHydtase"/>
</dbReference>
<evidence type="ECO:0000313" key="6">
    <source>
        <dbReference type="Proteomes" id="UP000266441"/>
    </source>
</evidence>
<dbReference type="InterPro" id="IPR036428">
    <property type="entry name" value="PCD_sf"/>
</dbReference>
<dbReference type="Proteomes" id="UP000266441">
    <property type="component" value="Unassembled WGS sequence"/>
</dbReference>
<organism evidence="5 6">
    <name type="scientific">Mariniphaga sediminis</name>
    <dbReference type="NCBI Taxonomy" id="1628158"/>
    <lineage>
        <taxon>Bacteria</taxon>
        <taxon>Pseudomonadati</taxon>
        <taxon>Bacteroidota</taxon>
        <taxon>Bacteroidia</taxon>
        <taxon>Marinilabiliales</taxon>
        <taxon>Prolixibacteraceae</taxon>
        <taxon>Mariniphaga</taxon>
    </lineage>
</organism>
<dbReference type="PANTHER" id="PTHR12599:SF0">
    <property type="entry name" value="PTERIN-4-ALPHA-CARBINOLAMINE DEHYDRATASE"/>
    <property type="match status" value="1"/>
</dbReference>
<comment type="caution">
    <text evidence="5">The sequence shown here is derived from an EMBL/GenBank/DDBJ whole genome shotgun (WGS) entry which is preliminary data.</text>
</comment>
<dbReference type="AlphaFoldDB" id="A0A399CUP9"/>
<evidence type="ECO:0000256" key="2">
    <source>
        <dbReference type="ARBA" id="ARBA00006472"/>
    </source>
</evidence>
<keyword evidence="6" id="KW-1185">Reference proteome</keyword>
<keyword evidence="4" id="KW-0456">Lyase</keyword>
<gene>
    <name evidence="5" type="ORF">D1164_21990</name>
</gene>
<proteinExistence type="inferred from homology"/>
<dbReference type="EMBL" id="QWET01000028">
    <property type="protein sequence ID" value="RIH63023.1"/>
    <property type="molecule type" value="Genomic_DNA"/>
</dbReference>
<evidence type="ECO:0000313" key="5">
    <source>
        <dbReference type="EMBL" id="RIH63023.1"/>
    </source>
</evidence>
<evidence type="ECO:0000256" key="1">
    <source>
        <dbReference type="ARBA" id="ARBA00001554"/>
    </source>
</evidence>